<dbReference type="InterPro" id="IPR001106">
    <property type="entry name" value="Aromatic_Lyase"/>
</dbReference>
<dbReference type="InterPro" id="IPR022313">
    <property type="entry name" value="Phe/His_NH3-lyase_AS"/>
</dbReference>
<reference evidence="3 4" key="1">
    <citation type="submission" date="2024-06" db="EMBL/GenBank/DDBJ databases">
        <title>Complete genome of Phlyctema vagabunda strain 19-DSS-EL-015.</title>
        <authorList>
            <person name="Fiorenzani C."/>
        </authorList>
    </citation>
    <scope>NUCLEOTIDE SEQUENCE [LARGE SCALE GENOMIC DNA]</scope>
    <source>
        <strain evidence="3 4">19-DSS-EL-015</strain>
    </source>
</reference>
<dbReference type="NCBIfam" id="TIGR01226">
    <property type="entry name" value="phe_am_lyase"/>
    <property type="match status" value="1"/>
</dbReference>
<organism evidence="3 4">
    <name type="scientific">Phlyctema vagabunda</name>
    <dbReference type="NCBI Taxonomy" id="108571"/>
    <lineage>
        <taxon>Eukaryota</taxon>
        <taxon>Fungi</taxon>
        <taxon>Dikarya</taxon>
        <taxon>Ascomycota</taxon>
        <taxon>Pezizomycotina</taxon>
        <taxon>Leotiomycetes</taxon>
        <taxon>Helotiales</taxon>
        <taxon>Dermateaceae</taxon>
        <taxon>Phlyctema</taxon>
    </lineage>
</organism>
<dbReference type="Gene3D" id="1.20.200.10">
    <property type="entry name" value="Fumarase/aspartase (Central domain)"/>
    <property type="match status" value="1"/>
</dbReference>
<dbReference type="SUPFAM" id="SSF48557">
    <property type="entry name" value="L-aspartase-like"/>
    <property type="match status" value="1"/>
</dbReference>
<dbReference type="InterPro" id="IPR024083">
    <property type="entry name" value="Fumarase/histidase_N"/>
</dbReference>
<keyword evidence="2" id="KW-0456">Lyase</keyword>
<dbReference type="PANTHER" id="PTHR10362">
    <property type="entry name" value="HISTIDINE AMMONIA-LYASE"/>
    <property type="match status" value="1"/>
</dbReference>
<dbReference type="InterPro" id="IPR005922">
    <property type="entry name" value="Phe_NH3-lyase"/>
</dbReference>
<evidence type="ECO:0000256" key="2">
    <source>
        <dbReference type="RuleBase" id="RU003954"/>
    </source>
</evidence>
<evidence type="ECO:0000313" key="3">
    <source>
        <dbReference type="EMBL" id="KAL3426896.1"/>
    </source>
</evidence>
<evidence type="ECO:0000313" key="4">
    <source>
        <dbReference type="Proteomes" id="UP001629113"/>
    </source>
</evidence>
<dbReference type="EMBL" id="JBFCZG010000001">
    <property type="protein sequence ID" value="KAL3426896.1"/>
    <property type="molecule type" value="Genomic_DNA"/>
</dbReference>
<comment type="caution">
    <text evidence="3">The sequence shown here is derived from an EMBL/GenBank/DDBJ whole genome shotgun (WGS) entry which is preliminary data.</text>
</comment>
<dbReference type="Pfam" id="PF00221">
    <property type="entry name" value="Lyase_aromatic"/>
    <property type="match status" value="1"/>
</dbReference>
<dbReference type="Gene3D" id="1.10.274.20">
    <property type="entry name" value="Phenylalanine ammonia-lyase 1, domain 3"/>
    <property type="match status" value="1"/>
</dbReference>
<dbReference type="InterPro" id="IPR023144">
    <property type="entry name" value="Phe_NH3-lyase_shielding_dom_sf"/>
</dbReference>
<dbReference type="Gene3D" id="1.10.275.10">
    <property type="entry name" value="Fumarase/aspartase (N-terminal domain)"/>
    <property type="match status" value="1"/>
</dbReference>
<name>A0ABR4PUH5_9HELO</name>
<proteinExistence type="inferred from homology"/>
<accession>A0ABR4PUH5</accession>
<dbReference type="InterPro" id="IPR008948">
    <property type="entry name" value="L-Aspartase-like"/>
</dbReference>
<comment type="similarity">
    <text evidence="1 2">Belongs to the PAL/histidase family.</text>
</comment>
<evidence type="ECO:0000256" key="1">
    <source>
        <dbReference type="ARBA" id="ARBA00007238"/>
    </source>
</evidence>
<keyword evidence="4" id="KW-1185">Reference proteome</keyword>
<sequence>MWKMADFKGSDFTTSEIGSVDDQMASIPSTATTTSSRGSMLFGEMRDSEAPPAGKHAEMILHEWNKLLSLSGGNSDILLDGTSLDVPSVVAVSRYGVATSINETQMVISRIQESVEYLQAELARGECLYGITTGFGGSADTRTNSVKALQVGLLQMQLSGILPSKEDKHQNITMFDRATPNSSYLSTLAMPESWVRSAMLIRCNSLIRGHSGVRITIIENLVKLLKHNYVPFVPLRGSISASGDLSPLSYIAGVLEGNPDVQVWTDGPDGSRQLISAKVALTILGLEPVVFQAKEGLGVLNGTAVSAGVATLALHEANHLAILSQILTAMGVEALAGEASSFEAFIAKIRPHPGQVEVAENISRLLQGSKLLRKDENHEDGELRQDRYALRTSSQWLGPQLEDLLLARSQLNIELNSTTDNPLIDVADRKIHHGGNFQAAAVTSSTEKTRSALQMIGKMLFAQSCELLDVHQNNGLPPNLAADEPSLSYTLKGVDINMAAYMSELAFLTNPVSSHVQSAEMGNQAINSLALISARYTHTAIDVLSLMCSAYLYSLCQALDLRVMQAMFLGKLRPTMEKLNRITFEAILNQSQLQKLNSEMWPIILKSLSATICKDSSDRFLAVANAAHTLLIDTLLDLDHTDALPLIRTWTQEISATIKLTFIANRKEYTKNPDATAYLGKASRSMYTFVRHELQVPFHKGLCDHPVGNGEDEKLRTTGSRISVIYEALRTGRLMVPAMKCLEEGKDFSGSNAAFI</sequence>
<dbReference type="PROSITE" id="PS00488">
    <property type="entry name" value="PAL_HISTIDASE"/>
    <property type="match status" value="1"/>
</dbReference>
<gene>
    <name evidence="3" type="ORF">PVAG01_00405</name>
</gene>
<dbReference type="CDD" id="cd00332">
    <property type="entry name" value="PAL-HAL"/>
    <property type="match status" value="1"/>
</dbReference>
<protein>
    <submittedName>
        <fullName evidence="3">Phenylalanine ammonia-lyase</fullName>
    </submittedName>
</protein>
<dbReference type="Proteomes" id="UP001629113">
    <property type="component" value="Unassembled WGS sequence"/>
</dbReference>